<dbReference type="Proteomes" id="UP001165740">
    <property type="component" value="Chromosome 14"/>
</dbReference>
<sequence length="388" mass="45113">MLLNILFVIYFKFQCYCLSSLQINCGITEMNGLGKIDVTWTPNAHKFGDIVIYKAKKNSQLARCSSDYDCSLKNENSLFEQLNVSTINLNKTKHVHITFMNVSSLHEGEYRVEQTSSDSKKFNDSCYFSIFERPKDVACNYTYMNNISIVVICTANTTFHNVMCIYYNVCEQIHILGNVSNKPEKKTNIVHYKTVCSLHLDIYVFDNKDKIQVIVYPNVTGDETDVQYGSNFSIYLYEVKPSTEFSTTEVSNCDFYEITTSISQTTENITFLFTQSPFVTTFHVDIKWVSLLISTVFTVTLAFVLKFTGCFSQCRVNYSVKRIKENQKSKYKEVITFDNYDIYNLRVYVKNMEDTYCTIDEARVMNLKIQNSVIYYTHHTQHNNYYIT</sequence>
<dbReference type="GeneID" id="129922864"/>
<protein>
    <submittedName>
        <fullName evidence="3">Uncharacterized protein LOC129922864 isoform X1</fullName>
    </submittedName>
</protein>
<dbReference type="AlphaFoldDB" id="A0A9W2YVS5"/>
<feature type="chain" id="PRO_5040961225" evidence="1">
    <location>
        <begin position="18"/>
        <end position="388"/>
    </location>
</feature>
<dbReference type="RefSeq" id="XP_055866740.1">
    <property type="nucleotide sequence ID" value="XM_056010765.1"/>
</dbReference>
<keyword evidence="1" id="KW-0732">Signal</keyword>
<evidence type="ECO:0000313" key="2">
    <source>
        <dbReference type="Proteomes" id="UP001165740"/>
    </source>
</evidence>
<accession>A0A9W2YVS5</accession>
<gene>
    <name evidence="3" type="primary">LOC129922864</name>
</gene>
<reference evidence="3" key="1">
    <citation type="submission" date="2025-08" db="UniProtKB">
        <authorList>
            <consortium name="RefSeq"/>
        </authorList>
    </citation>
    <scope>IDENTIFICATION</scope>
</reference>
<evidence type="ECO:0000256" key="1">
    <source>
        <dbReference type="SAM" id="SignalP"/>
    </source>
</evidence>
<organism evidence="2 3">
    <name type="scientific">Biomphalaria glabrata</name>
    <name type="common">Bloodfluke planorb</name>
    <name type="synonym">Freshwater snail</name>
    <dbReference type="NCBI Taxonomy" id="6526"/>
    <lineage>
        <taxon>Eukaryota</taxon>
        <taxon>Metazoa</taxon>
        <taxon>Spiralia</taxon>
        <taxon>Lophotrochozoa</taxon>
        <taxon>Mollusca</taxon>
        <taxon>Gastropoda</taxon>
        <taxon>Heterobranchia</taxon>
        <taxon>Euthyneura</taxon>
        <taxon>Panpulmonata</taxon>
        <taxon>Hygrophila</taxon>
        <taxon>Lymnaeoidea</taxon>
        <taxon>Planorbidae</taxon>
        <taxon>Biomphalaria</taxon>
    </lineage>
</organism>
<name>A0A9W2YVS5_BIOGL</name>
<keyword evidence="2" id="KW-1185">Reference proteome</keyword>
<evidence type="ECO:0000313" key="3">
    <source>
        <dbReference type="RefSeq" id="XP_055866740.1"/>
    </source>
</evidence>
<feature type="signal peptide" evidence="1">
    <location>
        <begin position="1"/>
        <end position="17"/>
    </location>
</feature>
<proteinExistence type="predicted"/>